<comment type="caution">
    <text evidence="1">The sequence shown here is derived from an EMBL/GenBank/DDBJ whole genome shotgun (WGS) entry which is preliminary data.</text>
</comment>
<organism evidence="1 2">
    <name type="scientific">Melipona bicolor</name>
    <dbReference type="NCBI Taxonomy" id="60889"/>
    <lineage>
        <taxon>Eukaryota</taxon>
        <taxon>Metazoa</taxon>
        <taxon>Ecdysozoa</taxon>
        <taxon>Arthropoda</taxon>
        <taxon>Hexapoda</taxon>
        <taxon>Insecta</taxon>
        <taxon>Pterygota</taxon>
        <taxon>Neoptera</taxon>
        <taxon>Endopterygota</taxon>
        <taxon>Hymenoptera</taxon>
        <taxon>Apocrita</taxon>
        <taxon>Aculeata</taxon>
        <taxon>Apoidea</taxon>
        <taxon>Anthophila</taxon>
        <taxon>Apidae</taxon>
        <taxon>Melipona</taxon>
    </lineage>
</organism>
<protein>
    <submittedName>
        <fullName evidence="1">Uncharacterized protein</fullName>
    </submittedName>
</protein>
<proteinExistence type="predicted"/>
<gene>
    <name evidence="1" type="ORF">K0M31_008185</name>
</gene>
<reference evidence="1" key="1">
    <citation type="submission" date="2021-10" db="EMBL/GenBank/DDBJ databases">
        <title>Melipona bicolor Genome sequencing and assembly.</title>
        <authorList>
            <person name="Araujo N.S."/>
            <person name="Arias M.C."/>
        </authorList>
    </citation>
    <scope>NUCLEOTIDE SEQUENCE</scope>
    <source>
        <strain evidence="1">USP_2M_L1-L4_2017</strain>
        <tissue evidence="1">Whole body</tissue>
    </source>
</reference>
<evidence type="ECO:0000313" key="2">
    <source>
        <dbReference type="Proteomes" id="UP001177670"/>
    </source>
</evidence>
<name>A0AA40FQH3_9HYME</name>
<dbReference type="Proteomes" id="UP001177670">
    <property type="component" value="Unassembled WGS sequence"/>
</dbReference>
<sequence>MVEPEFHYIKPVILNPCIMPTHHLLLANWLVEARQFSKTGCQEREVARGKSDRFRMDSRVGDGIYIPPMDRAALTLKTRILLALGCVDEDAPPSRGGTRS</sequence>
<feature type="non-terminal residue" evidence="1">
    <location>
        <position position="100"/>
    </location>
</feature>
<accession>A0AA40FQH3</accession>
<dbReference type="EMBL" id="JAHYIQ010000020">
    <property type="protein sequence ID" value="KAK1123478.1"/>
    <property type="molecule type" value="Genomic_DNA"/>
</dbReference>
<evidence type="ECO:0000313" key="1">
    <source>
        <dbReference type="EMBL" id="KAK1123478.1"/>
    </source>
</evidence>
<keyword evidence="2" id="KW-1185">Reference proteome</keyword>
<dbReference type="AlphaFoldDB" id="A0AA40FQH3"/>